<evidence type="ECO:0000256" key="2">
    <source>
        <dbReference type="ARBA" id="ARBA00023125"/>
    </source>
</evidence>
<dbReference type="Pfam" id="PF00440">
    <property type="entry name" value="TetR_N"/>
    <property type="match status" value="1"/>
</dbReference>
<feature type="DNA-binding region" description="H-T-H motif" evidence="3">
    <location>
        <begin position="31"/>
        <end position="50"/>
    </location>
</feature>
<keyword evidence="1" id="KW-0678">Repressor</keyword>
<evidence type="ECO:0000256" key="3">
    <source>
        <dbReference type="PROSITE-ProRule" id="PRU00335"/>
    </source>
</evidence>
<evidence type="ECO:0000256" key="1">
    <source>
        <dbReference type="ARBA" id="ARBA00022491"/>
    </source>
</evidence>
<proteinExistence type="predicted"/>
<feature type="domain" description="HTH tetR-type" evidence="4">
    <location>
        <begin position="8"/>
        <end position="68"/>
    </location>
</feature>
<dbReference type="PRINTS" id="PR00455">
    <property type="entry name" value="HTHTETR"/>
</dbReference>
<reference evidence="5 6" key="1">
    <citation type="submission" date="2023-10" db="EMBL/GenBank/DDBJ databases">
        <title>Virgibacillus halophilus 5B73C genome.</title>
        <authorList>
            <person name="Miliotis G."/>
            <person name="Sengupta P."/>
            <person name="Hameed A."/>
            <person name="Chuvochina M."/>
            <person name="Mcdonagh F."/>
            <person name="Simpson A.C."/>
            <person name="Singh N.K."/>
            <person name="Rekha P.D."/>
            <person name="Raman K."/>
            <person name="Hugenholtz P."/>
            <person name="Venkateswaran K."/>
        </authorList>
    </citation>
    <scope>NUCLEOTIDE SEQUENCE [LARGE SCALE GENOMIC DNA]</scope>
    <source>
        <strain evidence="5 6">5B73C</strain>
    </source>
</reference>
<dbReference type="InterPro" id="IPR009057">
    <property type="entry name" value="Homeodomain-like_sf"/>
</dbReference>
<comment type="caution">
    <text evidence="5">The sequence shown here is derived from an EMBL/GenBank/DDBJ whole genome shotgun (WGS) entry which is preliminary data.</text>
</comment>
<accession>A0ABU5C3M8</accession>
<evidence type="ECO:0000313" key="5">
    <source>
        <dbReference type="EMBL" id="MDY0393918.1"/>
    </source>
</evidence>
<gene>
    <name evidence="5" type="ORF">RWE15_04880</name>
</gene>
<dbReference type="EMBL" id="JAWDIP010000003">
    <property type="protein sequence ID" value="MDY0393918.1"/>
    <property type="molecule type" value="Genomic_DNA"/>
</dbReference>
<dbReference type="PROSITE" id="PS50977">
    <property type="entry name" value="HTH_TETR_2"/>
    <property type="match status" value="1"/>
</dbReference>
<dbReference type="Gene3D" id="1.10.357.10">
    <property type="entry name" value="Tetracycline Repressor, domain 2"/>
    <property type="match status" value="1"/>
</dbReference>
<keyword evidence="6" id="KW-1185">Reference proteome</keyword>
<dbReference type="PANTHER" id="PTHR43479:SF11">
    <property type="entry name" value="ACREF_ENVCD OPERON REPRESSOR-RELATED"/>
    <property type="match status" value="1"/>
</dbReference>
<dbReference type="PANTHER" id="PTHR43479">
    <property type="entry name" value="ACREF/ENVCD OPERON REPRESSOR-RELATED"/>
    <property type="match status" value="1"/>
</dbReference>
<dbReference type="InterPro" id="IPR050624">
    <property type="entry name" value="HTH-type_Tx_Regulator"/>
</dbReference>
<keyword evidence="2 3" id="KW-0238">DNA-binding</keyword>
<sequence length="121" mass="14144">MDRESKRKRTKELLLDTTKDLVQEKGCNNMTLNDIIKRTKLSKGAIYHYVRSKDELLALVLQERMEKINDRFFEKVNEGKKEFEGPMKEIVRKLPSLQDPPRCDKSNLSLFVIEAQSANCQ</sequence>
<evidence type="ECO:0000259" key="4">
    <source>
        <dbReference type="PROSITE" id="PS50977"/>
    </source>
</evidence>
<evidence type="ECO:0000313" key="6">
    <source>
        <dbReference type="Proteomes" id="UP001281447"/>
    </source>
</evidence>
<dbReference type="Proteomes" id="UP001281447">
    <property type="component" value="Unassembled WGS sequence"/>
</dbReference>
<name>A0ABU5C3M8_9BACI</name>
<protein>
    <submittedName>
        <fullName evidence="5">TetR/AcrR family transcriptional regulator</fullName>
    </submittedName>
</protein>
<dbReference type="SUPFAM" id="SSF46689">
    <property type="entry name" value="Homeodomain-like"/>
    <property type="match status" value="1"/>
</dbReference>
<dbReference type="InterPro" id="IPR001647">
    <property type="entry name" value="HTH_TetR"/>
</dbReference>
<organism evidence="5 6">
    <name type="scientific">Tigheibacillus halophilus</name>
    <dbReference type="NCBI Taxonomy" id="361280"/>
    <lineage>
        <taxon>Bacteria</taxon>
        <taxon>Bacillati</taxon>
        <taxon>Bacillota</taxon>
        <taxon>Bacilli</taxon>
        <taxon>Bacillales</taxon>
        <taxon>Bacillaceae</taxon>
        <taxon>Tigheibacillus</taxon>
    </lineage>
</organism>